<evidence type="ECO:0000313" key="2">
    <source>
        <dbReference type="EnsemblPlants" id="cds.evm.model.03.1255"/>
    </source>
</evidence>
<sequence>MEQNHQEALKAKDEVLATAKRDLRDSKEAIKELTAKLKSLEELHQENLQSIANLTVEVKGLHEFKEQAEKEAAKAKRDALLALITCQHCKKRFDGGVFMAWQTNSQNLSLNFYPKPKESLARFWEKKKRLDAVLEERRGPHP</sequence>
<evidence type="ECO:0000256" key="1">
    <source>
        <dbReference type="SAM" id="Coils"/>
    </source>
</evidence>
<reference evidence="2" key="2">
    <citation type="submission" date="2021-03" db="UniProtKB">
        <authorList>
            <consortium name="EnsemblPlants"/>
        </authorList>
    </citation>
    <scope>IDENTIFICATION</scope>
</reference>
<keyword evidence="3" id="KW-1185">Reference proteome</keyword>
<dbReference type="Proteomes" id="UP000596661">
    <property type="component" value="Chromosome 3"/>
</dbReference>
<dbReference type="EMBL" id="UZAU01000290">
    <property type="status" value="NOT_ANNOTATED_CDS"/>
    <property type="molecule type" value="Genomic_DNA"/>
</dbReference>
<organism evidence="2 3">
    <name type="scientific">Cannabis sativa</name>
    <name type="common">Hemp</name>
    <name type="synonym">Marijuana</name>
    <dbReference type="NCBI Taxonomy" id="3483"/>
    <lineage>
        <taxon>Eukaryota</taxon>
        <taxon>Viridiplantae</taxon>
        <taxon>Streptophyta</taxon>
        <taxon>Embryophyta</taxon>
        <taxon>Tracheophyta</taxon>
        <taxon>Spermatophyta</taxon>
        <taxon>Magnoliopsida</taxon>
        <taxon>eudicotyledons</taxon>
        <taxon>Gunneridae</taxon>
        <taxon>Pentapetalae</taxon>
        <taxon>rosids</taxon>
        <taxon>fabids</taxon>
        <taxon>Rosales</taxon>
        <taxon>Cannabaceae</taxon>
        <taxon>Cannabis</taxon>
    </lineage>
</organism>
<reference evidence="2" key="1">
    <citation type="submission" date="2018-11" db="EMBL/GenBank/DDBJ databases">
        <authorList>
            <person name="Grassa J C."/>
        </authorList>
    </citation>
    <scope>NUCLEOTIDE SEQUENCE [LARGE SCALE GENOMIC DNA]</scope>
</reference>
<protein>
    <submittedName>
        <fullName evidence="2">Uncharacterized protein</fullName>
    </submittedName>
</protein>
<proteinExistence type="predicted"/>
<dbReference type="EnsemblPlants" id="evm.model.03.1255">
    <property type="protein sequence ID" value="cds.evm.model.03.1255"/>
    <property type="gene ID" value="evm.TU.03.1255"/>
</dbReference>
<keyword evidence="1" id="KW-0175">Coiled coil</keyword>
<name>A0A803P4K5_CANSA</name>
<feature type="coiled-coil region" evidence="1">
    <location>
        <begin position="16"/>
        <end position="78"/>
    </location>
</feature>
<evidence type="ECO:0000313" key="3">
    <source>
        <dbReference type="Proteomes" id="UP000596661"/>
    </source>
</evidence>
<dbReference type="Gramene" id="evm.model.03.1255">
    <property type="protein sequence ID" value="cds.evm.model.03.1255"/>
    <property type="gene ID" value="evm.TU.03.1255"/>
</dbReference>
<accession>A0A803P4K5</accession>
<dbReference type="AlphaFoldDB" id="A0A803P4K5"/>